<gene>
    <name evidence="2" type="ORF">QR685DRAFT_61201</name>
</gene>
<sequence length="203" mass="22486">MEAITWPPRLHTCQIMTGTSQCPKETPNVLPLPCDLSGLISSDTSASSTTPPTAPSAPQIATNTTSTPRDNKAPTDLTILESRGHNTTSSYTRPFPQYHANASSAHEFTYSSPSKLLSRTPTRLFISQCCLPNTLSRFALLLLADFQREPGYGKMTPTVKSSGSIARCYINRKLSHYLEFLRYQIQLLESLWDKHQKLPLPSS</sequence>
<feature type="compositionally biased region" description="Polar residues" evidence="1">
    <location>
        <begin position="59"/>
        <end position="68"/>
    </location>
</feature>
<keyword evidence="3" id="KW-1185">Reference proteome</keyword>
<comment type="caution">
    <text evidence="2">The sequence shown here is derived from an EMBL/GenBank/DDBJ whole genome shotgun (WGS) entry which is preliminary data.</text>
</comment>
<dbReference type="EMBL" id="JAVLET010000001">
    <property type="protein sequence ID" value="KAL0475832.1"/>
    <property type="molecule type" value="Genomic_DNA"/>
</dbReference>
<feature type="region of interest" description="Disordered" evidence="1">
    <location>
        <begin position="42"/>
        <end position="75"/>
    </location>
</feature>
<proteinExistence type="predicted"/>
<evidence type="ECO:0000313" key="3">
    <source>
        <dbReference type="Proteomes" id="UP001451303"/>
    </source>
</evidence>
<dbReference type="Proteomes" id="UP001451303">
    <property type="component" value="Unassembled WGS sequence"/>
</dbReference>
<reference evidence="2 3" key="1">
    <citation type="submission" date="2023-09" db="EMBL/GenBank/DDBJ databases">
        <title>Multi-omics analysis of a traditional fermented food reveals byproduct-associated fungal strains for waste-to-food upcycling.</title>
        <authorList>
            <consortium name="Lawrence Berkeley National Laboratory"/>
            <person name="Rekdal V.M."/>
            <person name="Villalobos-Escobedo J.M."/>
            <person name="Rodriguez-Valeron N."/>
            <person name="Garcia M.O."/>
            <person name="Vasquez D.P."/>
            <person name="Damayanti I."/>
            <person name="Sorensen P.M."/>
            <person name="Baidoo E.E."/>
            <person name="De Carvalho A.C."/>
            <person name="Riley R."/>
            <person name="Lipzen A."/>
            <person name="He G."/>
            <person name="Yan M."/>
            <person name="Haridas S."/>
            <person name="Daum C."/>
            <person name="Yoshinaga Y."/>
            <person name="Ng V."/>
            <person name="Grigoriev I.V."/>
            <person name="Munk R."/>
            <person name="Nuraida L."/>
            <person name="Wijaya C.H."/>
            <person name="Morales P.-C."/>
            <person name="Keasling J.D."/>
        </authorList>
    </citation>
    <scope>NUCLEOTIDE SEQUENCE [LARGE SCALE GENOMIC DNA]</scope>
    <source>
        <strain evidence="2 3">FGSC 2613</strain>
    </source>
</reference>
<evidence type="ECO:0000313" key="2">
    <source>
        <dbReference type="EMBL" id="KAL0475832.1"/>
    </source>
</evidence>
<accession>A0ABR3DT85</accession>
<evidence type="ECO:0000256" key="1">
    <source>
        <dbReference type="SAM" id="MobiDB-lite"/>
    </source>
</evidence>
<name>A0ABR3DT85_NEUIN</name>
<feature type="compositionally biased region" description="Low complexity" evidence="1">
    <location>
        <begin position="42"/>
        <end position="51"/>
    </location>
</feature>
<organism evidence="2 3">
    <name type="scientific">Neurospora intermedia</name>
    <dbReference type="NCBI Taxonomy" id="5142"/>
    <lineage>
        <taxon>Eukaryota</taxon>
        <taxon>Fungi</taxon>
        <taxon>Dikarya</taxon>
        <taxon>Ascomycota</taxon>
        <taxon>Pezizomycotina</taxon>
        <taxon>Sordariomycetes</taxon>
        <taxon>Sordariomycetidae</taxon>
        <taxon>Sordariales</taxon>
        <taxon>Sordariaceae</taxon>
        <taxon>Neurospora</taxon>
    </lineage>
</organism>
<protein>
    <submittedName>
        <fullName evidence="2">Uncharacterized protein</fullName>
    </submittedName>
</protein>